<organism evidence="1 2">
    <name type="scientific">Catharanthus roseus</name>
    <name type="common">Madagascar periwinkle</name>
    <name type="synonym">Vinca rosea</name>
    <dbReference type="NCBI Taxonomy" id="4058"/>
    <lineage>
        <taxon>Eukaryota</taxon>
        <taxon>Viridiplantae</taxon>
        <taxon>Streptophyta</taxon>
        <taxon>Embryophyta</taxon>
        <taxon>Tracheophyta</taxon>
        <taxon>Spermatophyta</taxon>
        <taxon>Magnoliopsida</taxon>
        <taxon>eudicotyledons</taxon>
        <taxon>Gunneridae</taxon>
        <taxon>Pentapetalae</taxon>
        <taxon>asterids</taxon>
        <taxon>lamiids</taxon>
        <taxon>Gentianales</taxon>
        <taxon>Apocynaceae</taxon>
        <taxon>Rauvolfioideae</taxon>
        <taxon>Vinceae</taxon>
        <taxon>Catharanthinae</taxon>
        <taxon>Catharanthus</taxon>
    </lineage>
</organism>
<proteinExistence type="predicted"/>
<evidence type="ECO:0000313" key="1">
    <source>
        <dbReference type="EMBL" id="KAI5669628.1"/>
    </source>
</evidence>
<keyword evidence="2" id="KW-1185">Reference proteome</keyword>
<gene>
    <name evidence="1" type="ORF">M9H77_19481</name>
</gene>
<dbReference type="Proteomes" id="UP001060085">
    <property type="component" value="Linkage Group LG04"/>
</dbReference>
<comment type="caution">
    <text evidence="1">The sequence shown here is derived from an EMBL/GenBank/DDBJ whole genome shotgun (WGS) entry which is preliminary data.</text>
</comment>
<evidence type="ECO:0000313" key="2">
    <source>
        <dbReference type="Proteomes" id="UP001060085"/>
    </source>
</evidence>
<accession>A0ACC0BAI4</accession>
<dbReference type="EMBL" id="CM044704">
    <property type="protein sequence ID" value="KAI5669628.1"/>
    <property type="molecule type" value="Genomic_DNA"/>
</dbReference>
<reference evidence="2" key="1">
    <citation type="journal article" date="2023" name="Nat. Plants">
        <title>Single-cell RNA sequencing provides a high-resolution roadmap for understanding the multicellular compartmentation of specialized metabolism.</title>
        <authorList>
            <person name="Sun S."/>
            <person name="Shen X."/>
            <person name="Li Y."/>
            <person name="Li Y."/>
            <person name="Wang S."/>
            <person name="Li R."/>
            <person name="Zhang H."/>
            <person name="Shen G."/>
            <person name="Guo B."/>
            <person name="Wei J."/>
            <person name="Xu J."/>
            <person name="St-Pierre B."/>
            <person name="Chen S."/>
            <person name="Sun C."/>
        </authorList>
    </citation>
    <scope>NUCLEOTIDE SEQUENCE [LARGE SCALE GENOMIC DNA]</scope>
</reference>
<protein>
    <submittedName>
        <fullName evidence="1">Uncharacterized protein</fullName>
    </submittedName>
</protein>
<sequence length="785" mass="89382">MDANGKALATAGEISMMETKKTPDEVVVLVSEDEKDPKTTQPFMSKDQKAKVVVGSPQRVSVGSASPETARYCPSPNKPPKIPTKDTLTRRKSLSGLLYSKPKSRFGEPSAAIDSSMLEESTTVSQEQGEQSVNSPYRNLSNQASPNGRIGSNVGSSFKETMRTVSITPKTPLMSSPGGFGGVDEEEEIYKKVSDKRKLRHNRVKKKVLIEWMLFLCFAGLLIASLTVDKMRNWKLWSLEIWKWCILVMVTISGMLFTEWVIRFAVLLIELNFLLRKKVLYFVHALKKSVQFFIWLSLVLATWVLLFRKGVERSPLTTRILDYISWTIVTLLIGSFLWLLKTLLLKILASSFHVNAFFDRIQESVFHQYILLTLSGPPVMESAQMLTRTASAGSQFSFRTTKKGKDGKEKKEKAVIDINKLHEMKREKVSAWTMKMLIDVISNSGLSTISGALDESIYETGNEQSDKEITNEEEAIVAAYHIFRNVAQPGCKYIDEYDLRRFLIKEEVDLVFPMIDVAETGQIDRKALTDWVVKVYNGRKALAHALNDTKTAVKQLNKLVTVILIIIVAVVWLLLMEIATTKVILFLSSQLVVAAFMFGNTCKTVFEAIIFVFVMHPFDVGDRCVVDGVQLIVEEMNILTTVFLRYDNEKIYYPNSVLATKPISNFYRSPDMADSIEFAIDFRTPLEKIGALKDKIKKYLEKNTMYWHPNHSVVVKDIENINKIKMAVFFNHTMNFQNFGERNKRRTEFLLELKRMFEELSIRYDLLPQEVHLVESRMATTGTVR</sequence>
<name>A0ACC0BAI4_CATRO</name>